<dbReference type="InterPro" id="IPR027785">
    <property type="entry name" value="UvrD-like_helicase_C"/>
</dbReference>
<dbReference type="GO" id="GO:0003677">
    <property type="term" value="F:DNA binding"/>
    <property type="evidence" value="ECO:0007669"/>
    <property type="project" value="InterPro"/>
</dbReference>
<comment type="caution">
    <text evidence="4">The sequence shown here is derived from an EMBL/GenBank/DDBJ whole genome shotgun (WGS) entry which is preliminary data.</text>
</comment>
<feature type="domain" description="NERD" evidence="2">
    <location>
        <begin position="19"/>
        <end position="122"/>
    </location>
</feature>
<dbReference type="Pfam" id="PF13245">
    <property type="entry name" value="AAA_19"/>
    <property type="match status" value="1"/>
</dbReference>
<evidence type="ECO:0000259" key="2">
    <source>
        <dbReference type="Pfam" id="PF08378"/>
    </source>
</evidence>
<evidence type="ECO:0000256" key="1">
    <source>
        <dbReference type="ARBA" id="ARBA00034923"/>
    </source>
</evidence>
<name>A0A370DRH9_9GAMM</name>
<dbReference type="PANTHER" id="PTHR11070:SF2">
    <property type="entry name" value="ATP-DEPENDENT DNA HELICASE SRS2"/>
    <property type="match status" value="1"/>
</dbReference>
<reference evidence="4 5" key="1">
    <citation type="journal article" date="2018" name="ISME J.">
        <title>Endosymbiont genomes yield clues of tubeworm success.</title>
        <authorList>
            <person name="Li Y."/>
            <person name="Liles M.R."/>
            <person name="Halanych K.M."/>
        </authorList>
    </citation>
    <scope>NUCLEOTIDE SEQUENCE [LARGE SCALE GENOMIC DNA]</scope>
    <source>
        <strain evidence="4">A1462</strain>
    </source>
</reference>
<gene>
    <name evidence="4" type="ORF">DIZ78_03700</name>
</gene>
<dbReference type="Gene3D" id="3.40.50.300">
    <property type="entry name" value="P-loop containing nucleotide triphosphate hydrolases"/>
    <property type="match status" value="2"/>
</dbReference>
<dbReference type="AlphaFoldDB" id="A0A370DRH9"/>
<feature type="domain" description="UvrD-like helicase C-terminal" evidence="3">
    <location>
        <begin position="487"/>
        <end position="533"/>
    </location>
</feature>
<dbReference type="Proteomes" id="UP000254771">
    <property type="component" value="Unassembled WGS sequence"/>
</dbReference>
<keyword evidence="5" id="KW-1185">Reference proteome</keyword>
<dbReference type="GO" id="GO:0005524">
    <property type="term" value="F:ATP binding"/>
    <property type="evidence" value="ECO:0007669"/>
    <property type="project" value="InterPro"/>
</dbReference>
<evidence type="ECO:0000259" key="3">
    <source>
        <dbReference type="Pfam" id="PF13538"/>
    </source>
</evidence>
<sequence>MAYIVPSDLSRLSLSGAQNAELKALQMLKAELPNDFTIFHGVHWSREYEAWTHFGEIDFVVLNRSGEVLFIEQKNGGLEKTDDGLVKRYGTDEKNVAQQVHRSIDKVREKFNWLNGKSRSLVVDYLIYCPDYQVKQVNAAGLNAERIVDAAAKDGLSKRIQTLLGPGTETRDGWYEKVEDFFYQTFDLVPDIHTHIGSQEKQFVSQSGALADILTNLEMAPFRLKISGAAGSGKSLFARRFLDREVSENRRVLLICYNRPLADRIRESVGDAGKVSTFYGFCDEFLQSLGQRLDFSSMTTDPGFWQRVQEQVLVQDIGEESKYDTLIVDEGQDFEQEWFEIIQLFLREGANILWLEDDDQNLQDKPPVSLDGFVRYSSKINYRSPESIARFIKDTLPIPFEQGNDLPGLGVAVHSYIDADEQPKIVGKIVQQLMRHGFTRDDIVVITCRGAQSSVFSQCDQVGGVGLRHFTGEYDEDGRQVMTEGHLMFDSVYRFKGQEAPAVILVDIDPNTEYLTRAERILFCGMTRATVRLELIVNSENEYNSRFLSEHTRNRRVKRE</sequence>
<protein>
    <recommendedName>
        <fullName evidence="1">DNA 3'-5' helicase II</fullName>
    </recommendedName>
</protein>
<dbReference type="EMBL" id="QFXE01000005">
    <property type="protein sequence ID" value="RDH87672.1"/>
    <property type="molecule type" value="Genomic_DNA"/>
</dbReference>
<accession>A0A370DRH9</accession>
<dbReference type="PANTHER" id="PTHR11070">
    <property type="entry name" value="UVRD / RECB / PCRA DNA HELICASE FAMILY MEMBER"/>
    <property type="match status" value="1"/>
</dbReference>
<dbReference type="Pfam" id="PF08378">
    <property type="entry name" value="NERD"/>
    <property type="match status" value="1"/>
</dbReference>
<evidence type="ECO:0000313" key="5">
    <source>
        <dbReference type="Proteomes" id="UP000254771"/>
    </source>
</evidence>
<dbReference type="Pfam" id="PF13538">
    <property type="entry name" value="UvrD_C_2"/>
    <property type="match status" value="1"/>
</dbReference>
<proteinExistence type="predicted"/>
<evidence type="ECO:0000313" key="4">
    <source>
        <dbReference type="EMBL" id="RDH87672.1"/>
    </source>
</evidence>
<dbReference type="SUPFAM" id="SSF52540">
    <property type="entry name" value="P-loop containing nucleoside triphosphate hydrolases"/>
    <property type="match status" value="1"/>
</dbReference>
<dbReference type="GO" id="GO:0000725">
    <property type="term" value="P:recombinational repair"/>
    <property type="evidence" value="ECO:0007669"/>
    <property type="project" value="TreeGrafter"/>
</dbReference>
<dbReference type="InterPro" id="IPR000212">
    <property type="entry name" value="DNA_helicase_UvrD/REP"/>
</dbReference>
<dbReference type="GO" id="GO:0043138">
    <property type="term" value="F:3'-5' DNA helicase activity"/>
    <property type="evidence" value="ECO:0007669"/>
    <property type="project" value="TreeGrafter"/>
</dbReference>
<organism evidence="4 5">
    <name type="scientific">endosymbiont of Escarpia spicata</name>
    <dbReference type="NCBI Taxonomy" id="2200908"/>
    <lineage>
        <taxon>Bacteria</taxon>
        <taxon>Pseudomonadati</taxon>
        <taxon>Pseudomonadota</taxon>
        <taxon>Gammaproteobacteria</taxon>
        <taxon>sulfur-oxidizing symbionts</taxon>
    </lineage>
</organism>
<dbReference type="InterPro" id="IPR027417">
    <property type="entry name" value="P-loop_NTPase"/>
</dbReference>
<dbReference type="InterPro" id="IPR011528">
    <property type="entry name" value="NERD"/>
</dbReference>